<evidence type="ECO:0000313" key="19">
    <source>
        <dbReference type="Proteomes" id="UP000317122"/>
    </source>
</evidence>
<reference evidence="18 19" key="1">
    <citation type="journal article" date="2015" name="Stand. Genomic Sci.">
        <title>Genomic Encyclopedia of Bacterial and Archaeal Type Strains, Phase III: the genomes of soil and plant-associated and newly described type strains.</title>
        <authorList>
            <person name="Whitman W.B."/>
            <person name="Woyke T."/>
            <person name="Klenk H.P."/>
            <person name="Zhou Y."/>
            <person name="Lilburn T.G."/>
            <person name="Beck B.J."/>
            <person name="De Vos P."/>
            <person name="Vandamme P."/>
            <person name="Eisen J.A."/>
            <person name="Garrity G."/>
            <person name="Hugenholtz P."/>
            <person name="Kyrpides N.C."/>
        </authorList>
    </citation>
    <scope>NUCLEOTIDE SEQUENCE [LARGE SCALE GENOMIC DNA]</scope>
    <source>
        <strain evidence="18 19">CGMCC 1.2546</strain>
    </source>
</reference>
<dbReference type="PANTHER" id="PTHR21000">
    <property type="entry name" value="DIHYDROXY-ACID DEHYDRATASE DAD"/>
    <property type="match status" value="1"/>
</dbReference>
<dbReference type="GO" id="GO:0051537">
    <property type="term" value="F:2 iron, 2 sulfur cluster binding"/>
    <property type="evidence" value="ECO:0007669"/>
    <property type="project" value="UniProtKB-UniRule"/>
</dbReference>
<dbReference type="RefSeq" id="WP_145719879.1">
    <property type="nucleotide sequence ID" value="NZ_BSPF01000002.1"/>
</dbReference>
<evidence type="ECO:0000256" key="9">
    <source>
        <dbReference type="ARBA" id="ARBA00023239"/>
    </source>
</evidence>
<dbReference type="InterPro" id="IPR042096">
    <property type="entry name" value="Dihydro-acid_dehy_C"/>
</dbReference>
<feature type="modified residue" description="N6-carboxylysine" evidence="15">
    <location>
        <position position="131"/>
    </location>
</feature>
<evidence type="ECO:0000259" key="16">
    <source>
        <dbReference type="Pfam" id="PF00920"/>
    </source>
</evidence>
<keyword evidence="9 15" id="KW-0456">Lyase</keyword>
<proteinExistence type="inferred from homology"/>
<evidence type="ECO:0000256" key="8">
    <source>
        <dbReference type="ARBA" id="ARBA00023014"/>
    </source>
</evidence>
<dbReference type="PROSITE" id="PS00886">
    <property type="entry name" value="ILVD_EDD_1"/>
    <property type="match status" value="1"/>
</dbReference>
<feature type="domain" description="Dihydroxy-acid/6-phosphogluconate dehydratase C-terminal" evidence="17">
    <location>
        <begin position="369"/>
        <end position="558"/>
    </location>
</feature>
<evidence type="ECO:0000256" key="5">
    <source>
        <dbReference type="ARBA" id="ARBA00022723"/>
    </source>
</evidence>
<dbReference type="PROSITE" id="PS00887">
    <property type="entry name" value="ILVD_EDD_2"/>
    <property type="match status" value="1"/>
</dbReference>
<keyword evidence="10 15" id="KW-0100">Branched-chain amino acid biosynthesis</keyword>
<dbReference type="GO" id="GO:0009097">
    <property type="term" value="P:isoleucine biosynthetic process"/>
    <property type="evidence" value="ECO:0007669"/>
    <property type="project" value="UniProtKB-UniRule"/>
</dbReference>
<comment type="pathway">
    <text evidence="12 15">Amino-acid biosynthesis; L-valine biosynthesis; L-valine from pyruvate: step 3/4.</text>
</comment>
<dbReference type="UniPathway" id="UPA00047">
    <property type="reaction ID" value="UER00057"/>
</dbReference>
<feature type="domain" description="Dihydroxy-acid/6-phosphogluconate dehydratase N-terminal" evidence="16">
    <location>
        <begin position="41"/>
        <end position="358"/>
    </location>
</feature>
<feature type="binding site" evidence="15">
    <location>
        <position position="56"/>
    </location>
    <ligand>
        <name>[2Fe-2S] cluster</name>
        <dbReference type="ChEBI" id="CHEBI:190135"/>
    </ligand>
</feature>
<dbReference type="UniPathway" id="UPA00049">
    <property type="reaction ID" value="UER00061"/>
</dbReference>
<keyword evidence="19" id="KW-1185">Reference proteome</keyword>
<evidence type="ECO:0000256" key="2">
    <source>
        <dbReference type="ARBA" id="ARBA00006486"/>
    </source>
</evidence>
<name>A0A562NP97_9HYPH</name>
<dbReference type="NCBIfam" id="TIGR00110">
    <property type="entry name" value="ilvD"/>
    <property type="match status" value="1"/>
</dbReference>
<organism evidence="18 19">
    <name type="scientific">Mesorhizobium tianshanense</name>
    <dbReference type="NCBI Taxonomy" id="39844"/>
    <lineage>
        <taxon>Bacteria</taxon>
        <taxon>Pseudomonadati</taxon>
        <taxon>Pseudomonadota</taxon>
        <taxon>Alphaproteobacteria</taxon>
        <taxon>Hyphomicrobiales</taxon>
        <taxon>Phyllobacteriaceae</taxon>
        <taxon>Mesorhizobium</taxon>
    </lineage>
</organism>
<evidence type="ECO:0000256" key="4">
    <source>
        <dbReference type="ARBA" id="ARBA00022714"/>
    </source>
</evidence>
<evidence type="ECO:0000256" key="6">
    <source>
        <dbReference type="ARBA" id="ARBA00022842"/>
    </source>
</evidence>
<dbReference type="InterPro" id="IPR037237">
    <property type="entry name" value="IlvD/EDD_N"/>
</dbReference>
<evidence type="ECO:0000256" key="14">
    <source>
        <dbReference type="ARBA" id="ARBA00029490"/>
    </source>
</evidence>
<evidence type="ECO:0000256" key="10">
    <source>
        <dbReference type="ARBA" id="ARBA00023304"/>
    </source>
</evidence>
<feature type="binding site" evidence="15">
    <location>
        <position position="451"/>
    </location>
    <ligand>
        <name>Mg(2+)</name>
        <dbReference type="ChEBI" id="CHEBI:18420"/>
    </ligand>
</feature>
<dbReference type="EMBL" id="VLKT01000023">
    <property type="protein sequence ID" value="TWI34039.1"/>
    <property type="molecule type" value="Genomic_DNA"/>
</dbReference>
<comment type="subunit">
    <text evidence="15">Homodimer.</text>
</comment>
<feature type="binding site" evidence="15">
    <location>
        <position position="130"/>
    </location>
    <ligand>
        <name>Mg(2+)</name>
        <dbReference type="ChEBI" id="CHEBI:18420"/>
    </ligand>
</feature>
<evidence type="ECO:0000256" key="1">
    <source>
        <dbReference type="ARBA" id="ARBA00001946"/>
    </source>
</evidence>
<keyword evidence="5 15" id="KW-0479">Metal-binding</keyword>
<comment type="cofactor">
    <cofactor evidence="15">
        <name>[2Fe-2S] cluster</name>
        <dbReference type="ChEBI" id="CHEBI:190135"/>
    </cofactor>
    <text evidence="15">Binds 1 [2Fe-2S] cluster per subunit. This cluster acts as a Lewis acid cofactor.</text>
</comment>
<dbReference type="GO" id="GO:0009099">
    <property type="term" value="P:L-valine biosynthetic process"/>
    <property type="evidence" value="ECO:0007669"/>
    <property type="project" value="UniProtKB-UniRule"/>
</dbReference>
<keyword evidence="4 15" id="KW-0001">2Fe-2S</keyword>
<dbReference type="AlphaFoldDB" id="A0A562NP97"/>
<keyword evidence="8 15" id="KW-0411">Iron-sulfur</keyword>
<sequence length="574" mass="60484">MNARVISKAKLPSRYVTVGPARAPHRSYLYAMGLSAAEIAQPLVGVASCWNEAAPCNISLMRQAQVVKKGVAAANGTPREFCTITVTDGIAMGHQGMKSSLVSREVIADSVELTMRGHCYDALVGLAGCDKSLPGMMMAMVRLNVPSIFIYGGSILPGSYKGRQITVQDVFEAVGQHSVGTIDDAELLEIEQAACPSAGSCGAQFTANTMATVAEAIGLALPYSCGAPAPYEMRDRFNFASGEKIMELIAKNIRPRDIVTLKALENAATVVSATGGSTNAALHLPAIAHEAGIKFDLFDVARIFEKTPYIADLKPGGKYVAKDMFEAGGIPLLMKTLLDHGYLHGDCLTVTGRTLAENMEHVAWNDSQDVVRPANRPITQTGGVVGLKGNLAPEGAIVKVAGMSELKFSGPARCFDSEEECFEAVTDRSYSEGEVLVIRYEGPRGGPGMREMLSTTAALYGQGMGGKVALITDGRFSGATRGFCIGHVGPEAAMGGPIGLLKNGDVISIDAVNGTIEVALSDTELAARAKAWKARSTDYQSGAIWKYAQTVGPARDGAVTHPGGAKETHCYADI</sequence>
<keyword evidence="6 15" id="KW-0460">Magnesium</keyword>
<evidence type="ECO:0000313" key="18">
    <source>
        <dbReference type="EMBL" id="TWI34039.1"/>
    </source>
</evidence>
<comment type="function">
    <text evidence="15">Functions in the biosynthesis of branched-chain amino acids. Catalyzes the dehydration of (2R,3R)-2,3-dihydroxy-3-methylpentanoate (2,3-dihydroxy-3-methylvalerate) into 2-oxo-3-methylpentanoate (2-oxo-3-methylvalerate) and of (2R)-2,3-dihydroxy-3-methylbutanoate (2,3-dihydroxyisovalerate) into 2-oxo-3-methylbutanoate (2-oxoisovalerate), the penultimate precursor to L-isoleucine and L-valine, respectively.</text>
</comment>
<accession>A0A562NP97</accession>
<evidence type="ECO:0000256" key="15">
    <source>
        <dbReference type="HAMAP-Rule" id="MF_00012"/>
    </source>
</evidence>
<dbReference type="SUPFAM" id="SSF52016">
    <property type="entry name" value="LeuD/IlvD-like"/>
    <property type="match status" value="1"/>
</dbReference>
<dbReference type="InterPro" id="IPR004404">
    <property type="entry name" value="DihydroxyA_deHydtase"/>
</dbReference>
<evidence type="ECO:0000256" key="7">
    <source>
        <dbReference type="ARBA" id="ARBA00023004"/>
    </source>
</evidence>
<comment type="cofactor">
    <cofactor evidence="1 15">
        <name>Mg(2+)</name>
        <dbReference type="ChEBI" id="CHEBI:18420"/>
    </cofactor>
</comment>
<dbReference type="EC" id="4.2.1.9" evidence="14 15"/>
<feature type="active site" description="Proton acceptor" evidence="15">
    <location>
        <position position="477"/>
    </location>
</feature>
<evidence type="ECO:0000259" key="17">
    <source>
        <dbReference type="Pfam" id="PF24877"/>
    </source>
</evidence>
<evidence type="ECO:0000256" key="11">
    <source>
        <dbReference type="ARBA" id="ARBA00029304"/>
    </source>
</evidence>
<comment type="caution">
    <text evidence="15">Lacks conserved residue(s) required for the propagation of feature annotation.</text>
</comment>
<comment type="pathway">
    <text evidence="13 15">Amino-acid biosynthesis; L-isoleucine biosynthesis; L-isoleucine from 2-oxobutanoate: step 3/4.</text>
</comment>
<keyword evidence="3 15" id="KW-0028">Amino-acid biosynthesis</keyword>
<dbReference type="Proteomes" id="UP000317122">
    <property type="component" value="Unassembled WGS sequence"/>
</dbReference>
<dbReference type="InterPro" id="IPR050165">
    <property type="entry name" value="DHAD_IlvD/Edd"/>
</dbReference>
<keyword evidence="7 15" id="KW-0408">Iron</keyword>
<dbReference type="InterPro" id="IPR056740">
    <property type="entry name" value="ILV_EDD_C"/>
</dbReference>
<dbReference type="SUPFAM" id="SSF143975">
    <property type="entry name" value="IlvD/EDD N-terminal domain-like"/>
    <property type="match status" value="1"/>
</dbReference>
<comment type="catalytic activity">
    <reaction evidence="11">
        <text>(2R)-2,3-dihydroxy-3-methylbutanoate = 3-methyl-2-oxobutanoate + H2O</text>
        <dbReference type="Rhea" id="RHEA:24809"/>
        <dbReference type="ChEBI" id="CHEBI:11851"/>
        <dbReference type="ChEBI" id="CHEBI:15377"/>
        <dbReference type="ChEBI" id="CHEBI:49072"/>
        <dbReference type="EC" id="4.2.1.9"/>
    </reaction>
    <physiologicalReaction direction="left-to-right" evidence="11">
        <dbReference type="Rhea" id="RHEA:24810"/>
    </physiologicalReaction>
</comment>
<dbReference type="HAMAP" id="MF_00012">
    <property type="entry name" value="IlvD"/>
    <property type="match status" value="1"/>
</dbReference>
<comment type="caution">
    <text evidence="18">The sequence shown here is derived from an EMBL/GenBank/DDBJ whole genome shotgun (WGS) entry which is preliminary data.</text>
</comment>
<dbReference type="InterPro" id="IPR020558">
    <property type="entry name" value="DiOHA_6PGluconate_deHydtase_CS"/>
</dbReference>
<evidence type="ECO:0000256" key="12">
    <source>
        <dbReference type="ARBA" id="ARBA00029436"/>
    </source>
</evidence>
<dbReference type="NCBIfam" id="NF002068">
    <property type="entry name" value="PRK00911.1"/>
    <property type="match status" value="1"/>
</dbReference>
<evidence type="ECO:0000256" key="3">
    <source>
        <dbReference type="ARBA" id="ARBA00022605"/>
    </source>
</evidence>
<comment type="similarity">
    <text evidence="2 15">Belongs to the IlvD/Edd family.</text>
</comment>
<dbReference type="GO" id="GO:0000287">
    <property type="term" value="F:magnesium ion binding"/>
    <property type="evidence" value="ECO:0007669"/>
    <property type="project" value="UniProtKB-UniRule"/>
</dbReference>
<dbReference type="Gene3D" id="3.50.30.80">
    <property type="entry name" value="IlvD/EDD C-terminal domain-like"/>
    <property type="match status" value="1"/>
</dbReference>
<dbReference type="GO" id="GO:0004160">
    <property type="term" value="F:dihydroxy-acid dehydratase activity"/>
    <property type="evidence" value="ECO:0007669"/>
    <property type="project" value="UniProtKB-UniRule"/>
</dbReference>
<dbReference type="PANTHER" id="PTHR21000:SF5">
    <property type="entry name" value="DIHYDROXY-ACID DEHYDRATASE, MITOCHONDRIAL"/>
    <property type="match status" value="1"/>
</dbReference>
<dbReference type="InterPro" id="IPR000581">
    <property type="entry name" value="ILV_EDD_N"/>
</dbReference>
<comment type="catalytic activity">
    <reaction evidence="15">
        <text>(2R,3R)-2,3-dihydroxy-3-methylpentanoate = (S)-3-methyl-2-oxopentanoate + H2O</text>
        <dbReference type="Rhea" id="RHEA:27694"/>
        <dbReference type="ChEBI" id="CHEBI:15377"/>
        <dbReference type="ChEBI" id="CHEBI:35146"/>
        <dbReference type="ChEBI" id="CHEBI:49258"/>
        <dbReference type="EC" id="4.2.1.9"/>
    </reaction>
</comment>
<feature type="binding site" description="via carbamate group" evidence="15">
    <location>
        <position position="131"/>
    </location>
    <ligand>
        <name>Mg(2+)</name>
        <dbReference type="ChEBI" id="CHEBI:18420"/>
    </ligand>
</feature>
<feature type="binding site" evidence="15">
    <location>
        <position position="88"/>
    </location>
    <ligand>
        <name>Mg(2+)</name>
        <dbReference type="ChEBI" id="CHEBI:18420"/>
    </ligand>
</feature>
<dbReference type="Pfam" id="PF00920">
    <property type="entry name" value="ILVD_EDD_N"/>
    <property type="match status" value="1"/>
</dbReference>
<dbReference type="OrthoDB" id="9807077at2"/>
<evidence type="ECO:0000256" key="13">
    <source>
        <dbReference type="ARBA" id="ARBA00029437"/>
    </source>
</evidence>
<gene>
    <name evidence="15" type="primary">ilvD</name>
    <name evidence="18" type="ORF">IQ26_03795</name>
</gene>
<dbReference type="FunFam" id="3.50.30.80:FF:000001">
    <property type="entry name" value="Dihydroxy-acid dehydratase"/>
    <property type="match status" value="1"/>
</dbReference>
<dbReference type="Pfam" id="PF24877">
    <property type="entry name" value="ILV_EDD_C"/>
    <property type="match status" value="1"/>
</dbReference>
<protein>
    <recommendedName>
        <fullName evidence="14 15">Dihydroxy-acid dehydratase</fullName>
        <shortName evidence="15">DAD</shortName>
        <ecNumber evidence="14 15">4.2.1.9</ecNumber>
    </recommendedName>
</protein>